<accession>A0A0K8MED9</accession>
<dbReference type="InterPro" id="IPR006342">
    <property type="entry name" value="FkbM_mtfrase"/>
</dbReference>
<dbReference type="Pfam" id="PF05050">
    <property type="entry name" value="Methyltransf_21"/>
    <property type="match status" value="1"/>
</dbReference>
<reference evidence="2 3" key="1">
    <citation type="submission" date="2015-03" db="EMBL/GenBank/DDBJ databases">
        <title>Caedibacter varicaedens, whole genome shotgun sequence.</title>
        <authorList>
            <person name="Suzuki H."/>
            <person name="Dapper A.L."/>
            <person name="Gibson A.K."/>
            <person name="Jackson C."/>
            <person name="Lee H."/>
            <person name="Pejaver V.R."/>
            <person name="Doak T."/>
            <person name="Lynch M."/>
        </authorList>
    </citation>
    <scope>NUCLEOTIDE SEQUENCE [LARGE SCALE GENOMIC DNA]</scope>
</reference>
<dbReference type="EMBL" id="BBVC01000070">
    <property type="protein sequence ID" value="GAO98583.1"/>
    <property type="molecule type" value="Genomic_DNA"/>
</dbReference>
<dbReference type="NCBIfam" id="TIGR01444">
    <property type="entry name" value="fkbM_fam"/>
    <property type="match status" value="1"/>
</dbReference>
<name>A0A0K8MED9_9PROT</name>
<dbReference type="InterPro" id="IPR052514">
    <property type="entry name" value="SAM-dependent_MTase"/>
</dbReference>
<evidence type="ECO:0000313" key="2">
    <source>
        <dbReference type="EMBL" id="GAO98583.1"/>
    </source>
</evidence>
<evidence type="ECO:0000259" key="1">
    <source>
        <dbReference type="Pfam" id="PF05050"/>
    </source>
</evidence>
<dbReference type="PANTHER" id="PTHR34203">
    <property type="entry name" value="METHYLTRANSFERASE, FKBM FAMILY PROTEIN"/>
    <property type="match status" value="1"/>
</dbReference>
<keyword evidence="3" id="KW-1185">Reference proteome</keyword>
<feature type="domain" description="Methyltransferase FkbM" evidence="1">
    <location>
        <begin position="43"/>
        <end position="214"/>
    </location>
</feature>
<proteinExistence type="predicted"/>
<dbReference type="AlphaFoldDB" id="A0A0K8MED9"/>
<organism evidence="2 3">
    <name type="scientific">Caedimonas varicaedens</name>
    <dbReference type="NCBI Taxonomy" id="1629334"/>
    <lineage>
        <taxon>Bacteria</taxon>
        <taxon>Pseudomonadati</taxon>
        <taxon>Pseudomonadota</taxon>
        <taxon>Alphaproteobacteria</taxon>
        <taxon>Holosporales</taxon>
        <taxon>Caedimonadaceae</taxon>
        <taxon>Caedimonas</taxon>
    </lineage>
</organism>
<protein>
    <recommendedName>
        <fullName evidence="1">Methyltransferase FkbM domain-containing protein</fullName>
    </recommendedName>
</protein>
<sequence length="242" mass="27493">MNLTFRQKLTYMAHLYKALIKQHHKPLIPMLQKFIPLDGIVIDVGGHAGQFTKIFSCLAKKGKIFSFEPGEYAYSILKKTKKIKKLTNVTLIQKGLSSLEGLVSFRIPIKRSGSIGYGTSHVFLSGHETISSAFIEQQVSVIPLDKFIKVNQLERIDFIKIDVEGHELNVLKGAQETIKVYRPSIMIEINSEHLDRAGVDKTKIFEFLENIGYKSARIDDLMGTLDLNHHRQNGDYIFSFLI</sequence>
<dbReference type="STRING" id="1629334.Cva_01246"/>
<evidence type="ECO:0000313" key="3">
    <source>
        <dbReference type="Proteomes" id="UP000036771"/>
    </source>
</evidence>
<dbReference type="Gene3D" id="3.40.50.150">
    <property type="entry name" value="Vaccinia Virus protein VP39"/>
    <property type="match status" value="1"/>
</dbReference>
<gene>
    <name evidence="2" type="ORF">Cva_01246</name>
</gene>
<comment type="caution">
    <text evidence="2">The sequence shown here is derived from an EMBL/GenBank/DDBJ whole genome shotgun (WGS) entry which is preliminary data.</text>
</comment>
<dbReference type="SUPFAM" id="SSF53335">
    <property type="entry name" value="S-adenosyl-L-methionine-dependent methyltransferases"/>
    <property type="match status" value="1"/>
</dbReference>
<dbReference type="Proteomes" id="UP000036771">
    <property type="component" value="Unassembled WGS sequence"/>
</dbReference>
<dbReference type="PANTHER" id="PTHR34203:SF15">
    <property type="entry name" value="SLL1173 PROTEIN"/>
    <property type="match status" value="1"/>
</dbReference>
<dbReference type="InterPro" id="IPR029063">
    <property type="entry name" value="SAM-dependent_MTases_sf"/>
</dbReference>